<name>A0ACB7ED57_NIBAL</name>
<comment type="caution">
    <text evidence="1">The sequence shown here is derived from an EMBL/GenBank/DDBJ whole genome shotgun (WGS) entry which is preliminary data.</text>
</comment>
<proteinExistence type="predicted"/>
<accession>A0ACB7ED57</accession>
<protein>
    <submittedName>
        <fullName evidence="1">Calpain-2 catalytic subunit</fullName>
    </submittedName>
</protein>
<reference evidence="1" key="1">
    <citation type="submission" date="2020-04" db="EMBL/GenBank/DDBJ databases">
        <title>A chromosome-scale assembly and high-density genetic map of the yellow drum (Nibea albiflora) genome.</title>
        <authorList>
            <person name="Xu D."/>
            <person name="Zhang W."/>
            <person name="Chen R."/>
            <person name="Tan P."/>
            <person name="Wang L."/>
            <person name="Song H."/>
            <person name="Tian L."/>
            <person name="Zhu Q."/>
            <person name="Wang B."/>
        </authorList>
    </citation>
    <scope>NUCLEOTIDE SEQUENCE</scope>
    <source>
        <strain evidence="1">ZJHYS-2018</strain>
    </source>
</reference>
<gene>
    <name evidence="1" type="primary">CAPN2</name>
    <name evidence="1" type="ORF">GBF38_002126</name>
</gene>
<dbReference type="EMBL" id="CM024797">
    <property type="protein sequence ID" value="KAG8000007.1"/>
    <property type="molecule type" value="Genomic_DNA"/>
</dbReference>
<sequence>MTSTASRLAHQQKNEEGIGTNERAVKFSNQDYDTLRQECLMNGRLFEDSSFPAESKSLGYNELGPYSSKTRGVVWKRPKELCSEPKFIDDGATRTDICQGALGDCWLLAAIASLTLDQRILARVVPHGQSFTENYAGIFHFQFWQFGEWLDVVVDDRLPTRDGKLLFVHSAEGSEFWSALLEKAYAKVHGCYEALSGGSTIEGFEDFTGGISEVYTLDKAPPNLFQIMQKALHLGSLLGCSIDITSACETEAVTARKLVKGHAYSVTGAKEVNFRGRPVQLVRIRNPWGQVEWTGPWSDGSNEWNYVSDDEKSNLNHVAEDGEFWMSFSDFIRQFSRLEICNLTPDTLLSDDVGHWNNYQFQGMWRVGSTAGGCRNHAATFSSNPQFVVRLEDVDDDPMDGEDGCTFLVGLMQKGGRQKKRLARDLETIGFAIYEYKGRSNVHLGPDVLLRQRAVAMSSNFINTREVCDRFRLPPGEYAIIPSTFHPHKNGSFILRVFSEKQACNKVSDAHEIFKHHDSDNSGTMSSHEMRGAATEAGFNVNSAVLQAVVSRYADAQYAIDFDSFVGCLIKLESLFSFNELGPNSHKVRGITWKRPSELCDNPQFIVENATRTDICQGALGDCWLLAAIASLTLNKEVLARVVPHDQSFEENYAGIFHFEFWQFGDWVDVVVDDRLPTRNGELLFVHSAEGSEFWSALLEKAYAKINGCYEALSGGSTTEGFEDFTGGIAERHDLSNPDPHLFKIIRKALDRGSLLGCSIDITSSADSEAVTYRKLVKGHAYSVTGADQVEYEGDTVQLIRIRNPWGQVEWNGAWSDNSSEWRYVSGDDRARLTNRSEDGEFWMSFSDFLRQYSRLEICNLTPDALTGDEFKKWAESEFEDTWRRDSFWMNPQFVIKLNEVDDDPDDGEEGCTFIVGLMQKNRRRMRKMGQDMETIGFAIYDYSGLKQVHLKRDFFLSNRSAARSETFINLREVCNHFCLPPGEYLIIPSTFEPNKNGDFYIDIDEDDISDRFKRLFGQLAGHDVEISAFELQRILNRVVVKRDDIKTNGFSLTTCRNMINLLDKDGTGKLGVVEFKILWTKIEKFLDLYKERDVDQSGCMSTSEMRMAVEAAGFSLNNSLHQIIVARYSEPDLSIDFDNFVGSLIRLESMFKTFKALDKDDSGQIELGFMEASGAKCTDRVKSIFNEMKLVKNDADQNKRIRLVVFGFINNDIDVEKVYLEEDLVGQDVFTFFKSLLPVDSCRYILYDCHFETKESSKKEELVFVVW</sequence>
<organism evidence="1 2">
    <name type="scientific">Nibea albiflora</name>
    <name type="common">Yellow drum</name>
    <name type="synonym">Corvina albiflora</name>
    <dbReference type="NCBI Taxonomy" id="240163"/>
    <lineage>
        <taxon>Eukaryota</taxon>
        <taxon>Metazoa</taxon>
        <taxon>Chordata</taxon>
        <taxon>Craniata</taxon>
        <taxon>Vertebrata</taxon>
        <taxon>Euteleostomi</taxon>
        <taxon>Actinopterygii</taxon>
        <taxon>Neopterygii</taxon>
        <taxon>Teleostei</taxon>
        <taxon>Neoteleostei</taxon>
        <taxon>Acanthomorphata</taxon>
        <taxon>Eupercaria</taxon>
        <taxon>Sciaenidae</taxon>
        <taxon>Nibea</taxon>
    </lineage>
</organism>
<dbReference type="Proteomes" id="UP000805704">
    <property type="component" value="Chromosome 9"/>
</dbReference>
<evidence type="ECO:0000313" key="2">
    <source>
        <dbReference type="Proteomes" id="UP000805704"/>
    </source>
</evidence>
<evidence type="ECO:0000313" key="1">
    <source>
        <dbReference type="EMBL" id="KAG8000007.1"/>
    </source>
</evidence>
<keyword evidence="2" id="KW-1185">Reference proteome</keyword>